<sequence>MKQSLLLKSVLLVCTSLVINCSRDCGPKPAVCSEIPPANELCAANFTRWFYDEASNKCEQITYTGCSQKGFATVQECEACKCR</sequence>
<keyword evidence="5" id="KW-1185">Reference proteome</keyword>
<dbReference type="EMBL" id="JACEUX010000001">
    <property type="protein sequence ID" value="MBA5246290.1"/>
    <property type="molecule type" value="Genomic_DNA"/>
</dbReference>
<evidence type="ECO:0000259" key="1">
    <source>
        <dbReference type="PROSITE" id="PS50279"/>
    </source>
</evidence>
<feature type="domain" description="BPTI/Kunitz inhibitor" evidence="1">
    <location>
        <begin position="32"/>
        <end position="78"/>
    </location>
</feature>
<dbReference type="EMBL" id="CP059472">
    <property type="protein sequence ID" value="QMS98338.1"/>
    <property type="molecule type" value="Genomic_DNA"/>
</dbReference>
<dbReference type="InterPro" id="IPR002223">
    <property type="entry name" value="Kunitz_BPTI"/>
</dbReference>
<dbReference type="SMART" id="SM00131">
    <property type="entry name" value="KU"/>
    <property type="match status" value="1"/>
</dbReference>
<evidence type="ECO:0000313" key="4">
    <source>
        <dbReference type="Proteomes" id="UP000515349"/>
    </source>
</evidence>
<gene>
    <name evidence="3" type="ORF">H1R16_11650</name>
    <name evidence="2" type="ORF">H2507_03815</name>
</gene>
<dbReference type="Proteomes" id="UP000539710">
    <property type="component" value="Unassembled WGS sequence"/>
</dbReference>
<reference evidence="2" key="3">
    <citation type="submission" date="2020-07" db="EMBL/GenBank/DDBJ databases">
        <authorList>
            <person name="Yang C."/>
        </authorList>
    </citation>
    <scope>NUCLEOTIDE SEQUENCE</scope>
    <source>
        <strain evidence="2">Cx-624</strain>
    </source>
</reference>
<dbReference type="KEGG" id="cbau:H1R16_11650"/>
<dbReference type="GO" id="GO:0004867">
    <property type="term" value="F:serine-type endopeptidase inhibitor activity"/>
    <property type="evidence" value="ECO:0007669"/>
    <property type="project" value="InterPro"/>
</dbReference>
<dbReference type="AlphaFoldDB" id="A0A7D7LRS3"/>
<name>A0A7D7LRS3_9FLAO</name>
<dbReference type="Proteomes" id="UP000515349">
    <property type="component" value="Chromosome"/>
</dbReference>
<organism evidence="3 4">
    <name type="scientific">Marnyiella aurantia</name>
    <dbReference type="NCBI Taxonomy" id="2758037"/>
    <lineage>
        <taxon>Bacteria</taxon>
        <taxon>Pseudomonadati</taxon>
        <taxon>Bacteroidota</taxon>
        <taxon>Flavobacteriia</taxon>
        <taxon>Flavobacteriales</taxon>
        <taxon>Weeksellaceae</taxon>
        <taxon>Marnyiella</taxon>
    </lineage>
</organism>
<proteinExistence type="predicted"/>
<dbReference type="Gene3D" id="4.10.410.10">
    <property type="entry name" value="Pancreatic trypsin inhibitor Kunitz domain"/>
    <property type="match status" value="1"/>
</dbReference>
<dbReference type="SUPFAM" id="SSF57362">
    <property type="entry name" value="BPTI-like"/>
    <property type="match status" value="1"/>
</dbReference>
<reference evidence="5" key="2">
    <citation type="submission" date="2020-07" db="EMBL/GenBank/DDBJ databases">
        <title>Flavobacterium sp. xlx-214.</title>
        <authorList>
            <person name="Yang C."/>
        </authorList>
    </citation>
    <scope>NUCLEOTIDE SEQUENCE [LARGE SCALE GENOMIC DNA]</scope>
    <source>
        <strain evidence="5">CX-624</strain>
    </source>
</reference>
<dbReference type="CDD" id="cd00109">
    <property type="entry name" value="Kunitz-type"/>
    <property type="match status" value="1"/>
</dbReference>
<accession>A0A7D7LRS3</accession>
<evidence type="ECO:0000313" key="3">
    <source>
        <dbReference type="EMBL" id="QMS98338.1"/>
    </source>
</evidence>
<dbReference type="RefSeq" id="WP_181886376.1">
    <property type="nucleotide sequence ID" value="NZ_CP059472.1"/>
</dbReference>
<dbReference type="Pfam" id="PF00014">
    <property type="entry name" value="Kunitz_BPTI"/>
    <property type="match status" value="1"/>
</dbReference>
<reference evidence="3 4" key="1">
    <citation type="submission" date="2020-07" db="EMBL/GenBank/DDBJ databases">
        <title>Chryseobacterium sp.cx-624.</title>
        <authorList>
            <person name="Yang C."/>
        </authorList>
    </citation>
    <scope>NUCLEOTIDE SEQUENCE [LARGE SCALE GENOMIC DNA]</scope>
    <source>
        <strain evidence="4">cx-624</strain>
        <strain evidence="3">Cx-624</strain>
    </source>
</reference>
<dbReference type="InterPro" id="IPR036880">
    <property type="entry name" value="Kunitz_BPTI_sf"/>
</dbReference>
<protein>
    <submittedName>
        <fullName evidence="3">Proteinase inhibitor I4 serpin</fullName>
    </submittedName>
</protein>
<dbReference type="PROSITE" id="PS50279">
    <property type="entry name" value="BPTI_KUNITZ_2"/>
    <property type="match status" value="1"/>
</dbReference>
<evidence type="ECO:0000313" key="5">
    <source>
        <dbReference type="Proteomes" id="UP000539710"/>
    </source>
</evidence>
<evidence type="ECO:0000313" key="2">
    <source>
        <dbReference type="EMBL" id="MBA5246290.1"/>
    </source>
</evidence>